<name>A0ABW1ECG6_9BACT</name>
<keyword evidence="3" id="KW-1185">Reference proteome</keyword>
<feature type="domain" description="KTSC" evidence="1">
    <location>
        <begin position="9"/>
        <end position="64"/>
    </location>
</feature>
<evidence type="ECO:0000259" key="1">
    <source>
        <dbReference type="Pfam" id="PF13619"/>
    </source>
</evidence>
<dbReference type="RefSeq" id="WP_263334475.1">
    <property type="nucleotide sequence ID" value="NZ_JAGSYH010000002.1"/>
</dbReference>
<dbReference type="InterPro" id="IPR025309">
    <property type="entry name" value="KTSC_dom"/>
</dbReference>
<organism evidence="2 3">
    <name type="scientific">Acidicapsa dinghuensis</name>
    <dbReference type="NCBI Taxonomy" id="2218256"/>
    <lineage>
        <taxon>Bacteria</taxon>
        <taxon>Pseudomonadati</taxon>
        <taxon>Acidobacteriota</taxon>
        <taxon>Terriglobia</taxon>
        <taxon>Terriglobales</taxon>
        <taxon>Acidobacteriaceae</taxon>
        <taxon>Acidicapsa</taxon>
    </lineage>
</organism>
<gene>
    <name evidence="2" type="ORF">ACFPT7_02125</name>
</gene>
<accession>A0ABW1ECG6</accession>
<evidence type="ECO:0000313" key="3">
    <source>
        <dbReference type="Proteomes" id="UP001596091"/>
    </source>
</evidence>
<evidence type="ECO:0000313" key="2">
    <source>
        <dbReference type="EMBL" id="MFC5861083.1"/>
    </source>
</evidence>
<comment type="caution">
    <text evidence="2">The sequence shown here is derived from an EMBL/GenBank/DDBJ whole genome shotgun (WGS) entry which is preliminary data.</text>
</comment>
<proteinExistence type="predicted"/>
<sequence>MAIDKTPVQSSAISQVGYDPQTKTIHVGFRSGGTHPFGPFTQEEFDRFRNAPSISEHFHLHIRSKAIK</sequence>
<reference evidence="3" key="1">
    <citation type="journal article" date="2019" name="Int. J. Syst. Evol. Microbiol.">
        <title>The Global Catalogue of Microorganisms (GCM) 10K type strain sequencing project: providing services to taxonomists for standard genome sequencing and annotation.</title>
        <authorList>
            <consortium name="The Broad Institute Genomics Platform"/>
            <consortium name="The Broad Institute Genome Sequencing Center for Infectious Disease"/>
            <person name="Wu L."/>
            <person name="Ma J."/>
        </authorList>
    </citation>
    <scope>NUCLEOTIDE SEQUENCE [LARGE SCALE GENOMIC DNA]</scope>
    <source>
        <strain evidence="3">JCM 4087</strain>
    </source>
</reference>
<protein>
    <submittedName>
        <fullName evidence="2">KTSC domain-containing protein</fullName>
    </submittedName>
</protein>
<dbReference type="Pfam" id="PF13619">
    <property type="entry name" value="KTSC"/>
    <property type="match status" value="1"/>
</dbReference>
<dbReference type="EMBL" id="JBHSPH010000001">
    <property type="protein sequence ID" value="MFC5861083.1"/>
    <property type="molecule type" value="Genomic_DNA"/>
</dbReference>
<dbReference type="Proteomes" id="UP001596091">
    <property type="component" value="Unassembled WGS sequence"/>
</dbReference>